<evidence type="ECO:0000256" key="3">
    <source>
        <dbReference type="HAMAP-Rule" id="MF_00242"/>
    </source>
</evidence>
<accession>A0A1H3XZK2</accession>
<sequence length="409" mass="45666">MTMTYHVDSEVGKLDQVILHRPGQELARLTPTNKDKLLFDDIVWLKEAQREHDGFAQLLRDEGIEVLYFQDLLQEVLDIPEARAHVLDHVIDERRYGLAATDALRNYADRLESDKLATMIVGGVTKQEIIKEVGDPKSVVFDMLGPDDFALPPLPNHLFTRDTSCWVYDGVAINSMRMDARRPETVNFEAIYTWHPKFANEDFNRWSLGNDEGPASIEGGDVLVIGKGKVLIGMSERTTPQGVERLARQLFDAGRADEIVALHMPNERALMHLDTVMTMLDEESFTAYGNLGMLASNTIRPGESSGKLDVTYNSPDKMFDVIASALGLPEVRVLTTPQDSLQAEREQWDDGCNFLTIRPGVVVGYERNVATNSYLRSQGIEVLEVEGSELGRGRGGPRCMSCPTIRTGI</sequence>
<dbReference type="GO" id="GO:0019546">
    <property type="term" value="P:L-arginine deiminase pathway"/>
    <property type="evidence" value="ECO:0007669"/>
    <property type="project" value="TreeGrafter"/>
</dbReference>
<dbReference type="PRINTS" id="PR01466">
    <property type="entry name" value="ARGDEIMINASE"/>
</dbReference>
<dbReference type="Gene3D" id="3.75.10.10">
    <property type="entry name" value="L-arginine/glycine Amidinotransferase, Chain A"/>
    <property type="match status" value="1"/>
</dbReference>
<organism evidence="5 6">
    <name type="scientific">Bowdeniella nasicola</name>
    <dbReference type="NCBI Taxonomy" id="208480"/>
    <lineage>
        <taxon>Bacteria</taxon>
        <taxon>Bacillati</taxon>
        <taxon>Actinomycetota</taxon>
        <taxon>Actinomycetes</taxon>
        <taxon>Actinomycetales</taxon>
        <taxon>Actinomycetaceae</taxon>
        <taxon>Bowdeniella</taxon>
    </lineage>
</organism>
<feature type="active site" description="Amidino-cysteine intermediate" evidence="3 4">
    <location>
        <position position="399"/>
    </location>
</feature>
<comment type="pathway">
    <text evidence="3">Amino-acid degradation; L-arginine degradation via ADI pathway; carbamoyl phosphate from L-arginine: step 1/2.</text>
</comment>
<name>A0A1H3XZK2_9ACTO</name>
<dbReference type="SUPFAM" id="SSF55909">
    <property type="entry name" value="Pentein"/>
    <property type="match status" value="1"/>
</dbReference>
<evidence type="ECO:0000313" key="6">
    <source>
        <dbReference type="Proteomes" id="UP000199288"/>
    </source>
</evidence>
<dbReference type="Pfam" id="PF02274">
    <property type="entry name" value="ADI"/>
    <property type="match status" value="1"/>
</dbReference>
<dbReference type="EMBL" id="FNQV01000004">
    <property type="protein sequence ID" value="SEA03978.1"/>
    <property type="molecule type" value="Genomic_DNA"/>
</dbReference>
<evidence type="ECO:0000256" key="1">
    <source>
        <dbReference type="ARBA" id="ARBA00010206"/>
    </source>
</evidence>
<comment type="catalytic activity">
    <reaction evidence="3">
        <text>L-arginine + H2O = L-citrulline + NH4(+)</text>
        <dbReference type="Rhea" id="RHEA:19597"/>
        <dbReference type="ChEBI" id="CHEBI:15377"/>
        <dbReference type="ChEBI" id="CHEBI:28938"/>
        <dbReference type="ChEBI" id="CHEBI:32682"/>
        <dbReference type="ChEBI" id="CHEBI:57743"/>
        <dbReference type="EC" id="3.5.3.6"/>
    </reaction>
</comment>
<protein>
    <recommendedName>
        <fullName evidence="3">Arginine deiminase</fullName>
        <shortName evidence="3">ADI</shortName>
        <ecNumber evidence="3">3.5.3.6</ecNumber>
    </recommendedName>
    <alternativeName>
        <fullName evidence="3">Arginine dihydrolase</fullName>
        <shortName evidence="3">AD</shortName>
    </alternativeName>
</protein>
<keyword evidence="3" id="KW-0056">Arginine metabolism</keyword>
<dbReference type="GO" id="GO:0005737">
    <property type="term" value="C:cytoplasm"/>
    <property type="evidence" value="ECO:0007669"/>
    <property type="project" value="UniProtKB-SubCell"/>
</dbReference>
<dbReference type="EC" id="3.5.3.6" evidence="3"/>
<dbReference type="InterPro" id="IPR003876">
    <property type="entry name" value="Arg_deiminase"/>
</dbReference>
<dbReference type="Gene3D" id="1.10.3930.10">
    <property type="entry name" value="Arginine deiminase"/>
    <property type="match status" value="1"/>
</dbReference>
<dbReference type="AlphaFoldDB" id="A0A1H3XZK2"/>
<keyword evidence="3" id="KW-0963">Cytoplasm</keyword>
<comment type="subcellular location">
    <subcellularLocation>
        <location evidence="3">Cytoplasm</location>
    </subcellularLocation>
</comment>
<dbReference type="NCBIfam" id="NF002381">
    <property type="entry name" value="PRK01388.1"/>
    <property type="match status" value="1"/>
</dbReference>
<keyword evidence="6" id="KW-1185">Reference proteome</keyword>
<dbReference type="PANTHER" id="PTHR47271">
    <property type="entry name" value="ARGININE DEIMINASE"/>
    <property type="match status" value="1"/>
</dbReference>
<evidence type="ECO:0000256" key="2">
    <source>
        <dbReference type="ARBA" id="ARBA00022801"/>
    </source>
</evidence>
<dbReference type="HAMAP" id="MF_00242">
    <property type="entry name" value="Arg_deiminase"/>
    <property type="match status" value="1"/>
</dbReference>
<evidence type="ECO:0000256" key="4">
    <source>
        <dbReference type="PIRSR" id="PIRSR006356-1"/>
    </source>
</evidence>
<proteinExistence type="inferred from homology"/>
<keyword evidence="2 3" id="KW-0378">Hydrolase</keyword>
<dbReference type="Proteomes" id="UP000199288">
    <property type="component" value="Unassembled WGS sequence"/>
</dbReference>
<reference evidence="6" key="1">
    <citation type="submission" date="2016-10" db="EMBL/GenBank/DDBJ databases">
        <authorList>
            <person name="Varghese N."/>
            <person name="Submissions S."/>
        </authorList>
    </citation>
    <scope>NUCLEOTIDE SEQUENCE [LARGE SCALE GENOMIC DNA]</scope>
    <source>
        <strain evidence="6">KPR-1</strain>
    </source>
</reference>
<dbReference type="PIRSF" id="PIRSF006356">
    <property type="entry name" value="Arg_deiminase"/>
    <property type="match status" value="1"/>
</dbReference>
<dbReference type="PANTHER" id="PTHR47271:SF2">
    <property type="entry name" value="ARGININE DEIMINASE"/>
    <property type="match status" value="1"/>
</dbReference>
<comment type="similarity">
    <text evidence="1 3">Belongs to the arginine deiminase family.</text>
</comment>
<gene>
    <name evidence="3" type="primary">arcA</name>
    <name evidence="5" type="ORF">SAMN02910418_00783</name>
</gene>
<dbReference type="UniPathway" id="UPA00254">
    <property type="reaction ID" value="UER00364"/>
</dbReference>
<evidence type="ECO:0000313" key="5">
    <source>
        <dbReference type="EMBL" id="SEA03978.1"/>
    </source>
</evidence>
<dbReference type="GO" id="GO:0016990">
    <property type="term" value="F:arginine deiminase activity"/>
    <property type="evidence" value="ECO:0007669"/>
    <property type="project" value="UniProtKB-UniRule"/>
</dbReference>